<keyword evidence="3" id="KW-1185">Reference proteome</keyword>
<gene>
    <name evidence="2" type="ORF">ACLA_024110</name>
</gene>
<dbReference type="Gene3D" id="3.40.30.10">
    <property type="entry name" value="Glutaredoxin"/>
    <property type="match status" value="1"/>
</dbReference>
<dbReference type="eggNOG" id="ENOG502SC8X">
    <property type="taxonomic scope" value="Eukaryota"/>
</dbReference>
<dbReference type="PANTHER" id="PTHR33558">
    <property type="entry name" value="GLUTAREDOXIN-LIKE PROTEIN C5ORF63 HOMOLOG"/>
    <property type="match status" value="1"/>
</dbReference>
<dbReference type="SUPFAM" id="SSF52833">
    <property type="entry name" value="Thioredoxin-like"/>
    <property type="match status" value="1"/>
</dbReference>
<dbReference type="Proteomes" id="UP000006701">
    <property type="component" value="Unassembled WGS sequence"/>
</dbReference>
<dbReference type="PROSITE" id="PS51354">
    <property type="entry name" value="GLUTAREDOXIN_2"/>
    <property type="match status" value="1"/>
</dbReference>
<dbReference type="InterPro" id="IPR008554">
    <property type="entry name" value="Glutaredoxin-like"/>
</dbReference>
<evidence type="ECO:0000256" key="1">
    <source>
        <dbReference type="RuleBase" id="RU363082"/>
    </source>
</evidence>
<proteinExistence type="inferred from homology"/>
<dbReference type="InterPro" id="IPR052565">
    <property type="entry name" value="Glutaredoxin-like_YDR286C"/>
</dbReference>
<comment type="similarity">
    <text evidence="1">Belongs to the glutaredoxin family.</text>
</comment>
<dbReference type="EMBL" id="DS027059">
    <property type="protein sequence ID" value="EAW07696.1"/>
    <property type="molecule type" value="Genomic_DNA"/>
</dbReference>
<dbReference type="OMA" id="SDVWDKR"/>
<keyword evidence="1" id="KW-0813">Transport</keyword>
<dbReference type="Pfam" id="PF05768">
    <property type="entry name" value="Glrx-like"/>
    <property type="match status" value="1"/>
</dbReference>
<dbReference type="KEGG" id="act:ACLA_024110"/>
<protein>
    <recommendedName>
        <fullName evidence="1">Glutaredoxin-like protein</fullName>
    </recommendedName>
</protein>
<dbReference type="OrthoDB" id="429967at2759"/>
<evidence type="ECO:0000313" key="3">
    <source>
        <dbReference type="Proteomes" id="UP000006701"/>
    </source>
</evidence>
<sequence length="103" mass="11970">MLFTKALLSPARVTLFTRANCGLCDTAKQAVTQLHKRRPFDYSELDIMVSENKPWRDVYEFDVPVLHVQSVVKDQLSDPKKLFHRFTEQEVEKLVDEAEKTDS</sequence>
<dbReference type="PANTHER" id="PTHR33558:SF1">
    <property type="entry name" value="GLUTAREDOXIN-LIKE PROTEIN C5ORF63 HOMOLOG"/>
    <property type="match status" value="1"/>
</dbReference>
<evidence type="ECO:0000313" key="2">
    <source>
        <dbReference type="EMBL" id="EAW07696.1"/>
    </source>
</evidence>
<dbReference type="AlphaFoldDB" id="A1CPX5"/>
<dbReference type="InterPro" id="IPR036249">
    <property type="entry name" value="Thioredoxin-like_sf"/>
</dbReference>
<keyword evidence="1" id="KW-0249">Electron transport</keyword>
<reference evidence="2 3" key="1">
    <citation type="journal article" date="2008" name="PLoS Genet.">
        <title>Genomic islands in the pathogenic filamentous fungus Aspergillus fumigatus.</title>
        <authorList>
            <person name="Fedorova N.D."/>
            <person name="Khaldi N."/>
            <person name="Joardar V.S."/>
            <person name="Maiti R."/>
            <person name="Amedeo P."/>
            <person name="Anderson M.J."/>
            <person name="Crabtree J."/>
            <person name="Silva J.C."/>
            <person name="Badger J.H."/>
            <person name="Albarraq A."/>
            <person name="Angiuoli S."/>
            <person name="Bussey H."/>
            <person name="Bowyer P."/>
            <person name="Cotty P.J."/>
            <person name="Dyer P.S."/>
            <person name="Egan A."/>
            <person name="Galens K."/>
            <person name="Fraser-Liggett C.M."/>
            <person name="Haas B.J."/>
            <person name="Inman J.M."/>
            <person name="Kent R."/>
            <person name="Lemieux S."/>
            <person name="Malavazi I."/>
            <person name="Orvis J."/>
            <person name="Roemer T."/>
            <person name="Ronning C.M."/>
            <person name="Sundaram J.P."/>
            <person name="Sutton G."/>
            <person name="Turner G."/>
            <person name="Venter J.C."/>
            <person name="White O.R."/>
            <person name="Whitty B.R."/>
            <person name="Youngman P."/>
            <person name="Wolfe K.H."/>
            <person name="Goldman G.H."/>
            <person name="Wortman J.R."/>
            <person name="Jiang B."/>
            <person name="Denning D.W."/>
            <person name="Nierman W.C."/>
        </authorList>
    </citation>
    <scope>NUCLEOTIDE SEQUENCE [LARGE SCALE GENOMIC DNA]</scope>
    <source>
        <strain evidence="3">ATCC 1007 / CBS 513.65 / DSM 816 / NCTC 3887 / NRRL 1</strain>
    </source>
</reference>
<dbReference type="VEuPathDB" id="FungiDB:ACLA_024110"/>
<accession>A1CPX5</accession>
<name>A1CPX5_ASPCL</name>
<organism evidence="2 3">
    <name type="scientific">Aspergillus clavatus (strain ATCC 1007 / CBS 513.65 / DSM 816 / NCTC 3887 / NRRL 1 / QM 1276 / 107)</name>
    <dbReference type="NCBI Taxonomy" id="344612"/>
    <lineage>
        <taxon>Eukaryota</taxon>
        <taxon>Fungi</taxon>
        <taxon>Dikarya</taxon>
        <taxon>Ascomycota</taxon>
        <taxon>Pezizomycotina</taxon>
        <taxon>Eurotiomycetes</taxon>
        <taxon>Eurotiomycetidae</taxon>
        <taxon>Eurotiales</taxon>
        <taxon>Aspergillaceae</taxon>
        <taxon>Aspergillus</taxon>
        <taxon>Aspergillus subgen. Fumigati</taxon>
    </lineage>
</organism>
<dbReference type="GeneID" id="4701528"/>
<dbReference type="HOGENOM" id="CLU_125054_0_2_1"/>
<dbReference type="RefSeq" id="XP_001269122.1">
    <property type="nucleotide sequence ID" value="XM_001269121.1"/>
</dbReference>